<dbReference type="SUPFAM" id="SSF53756">
    <property type="entry name" value="UDP-Glycosyltransferase/glycogen phosphorylase"/>
    <property type="match status" value="1"/>
</dbReference>
<dbReference type="Gene3D" id="3.40.50.2000">
    <property type="entry name" value="Glycogen Phosphorylase B"/>
    <property type="match status" value="2"/>
</dbReference>
<evidence type="ECO:0000256" key="1">
    <source>
        <dbReference type="ARBA" id="ARBA00022679"/>
    </source>
</evidence>
<dbReference type="Pfam" id="PF20706">
    <property type="entry name" value="GT4-conflict"/>
    <property type="match status" value="1"/>
</dbReference>
<name>A0ABN8QG62_9CNID</name>
<comment type="caution">
    <text evidence="3">The sequence shown here is derived from an EMBL/GenBank/DDBJ whole genome shotgun (WGS) entry which is preliminary data.</text>
</comment>
<proteinExistence type="predicted"/>
<dbReference type="CDD" id="cd03801">
    <property type="entry name" value="GT4_PimA-like"/>
    <property type="match status" value="1"/>
</dbReference>
<dbReference type="Proteomes" id="UP001159405">
    <property type="component" value="Unassembled WGS sequence"/>
</dbReference>
<reference evidence="3 4" key="1">
    <citation type="submission" date="2022-05" db="EMBL/GenBank/DDBJ databases">
        <authorList>
            <consortium name="Genoscope - CEA"/>
            <person name="William W."/>
        </authorList>
    </citation>
    <scope>NUCLEOTIDE SEQUENCE [LARGE SCALE GENOMIC DNA]</scope>
</reference>
<evidence type="ECO:0000313" key="3">
    <source>
        <dbReference type="EMBL" id="CAH3163936.1"/>
    </source>
</evidence>
<feature type="region of interest" description="Disordered" evidence="2">
    <location>
        <begin position="404"/>
        <end position="491"/>
    </location>
</feature>
<feature type="compositionally biased region" description="Low complexity" evidence="2">
    <location>
        <begin position="406"/>
        <end position="423"/>
    </location>
</feature>
<gene>
    <name evidence="3" type="ORF">PLOB_00006049</name>
</gene>
<sequence>MSSILHITLLASEWKSSKGGLSTINRELAIQLAKQPNVSVSFLNDKEAAHLYGINVIKAEMLTGYEGVERLVSPPESLLIDFVVGHGVVLGKQAQIIRRLHNCKWVQVVHTAPHELAMFKSYPGAIPKGDEKQRNELSLCEKADLVIAIGPKLKEFYSAYLNQRGKRVYNLTPGIFHNLSSIRVSCQTGAKFRILVFGRGDEEDFAIKGYDIAAQAIAKLADKSYHLTFVGASSESENQLIDKLLEQGLDRSQLIVIGYQEDRDFLEAIMRASNLVLIPSRTEGFGLTALEALSAGLPFLVSQNSGFGEALREIGTSFVVDSEDPNRWAEAIRRIRERGSEKAIQECQQLRTRYAEKYSWEKQCRKFVEILQSLPHKGPSIHCQIDNFASLTPSGTSAYQQDVRLTDQSPSSSSTNQSSLTAQEAPLSLSKRKVPQVPNEKQFKATKLESPPSASSIIASLEGSSTNLFPERPQGNLRTMQDSSETTQHDASNETPITTALALLSCNVSATSLHAVDHVLEIIGNTVTFVTTRLKGTSPTQVKDYLERENLPRICLLLVDADEVNRASRYSLLEELEYKDLFKTVLDRVAEKVVIVVCADCHFSQENEVQLFIEGVVEKREKGFIVWLKGGALSVDPDILAHILIPGQLSTQVSPKRSCPKMPRGVAASASATITRPVNVDEREGCPPFFTLADLLSRDVSLHPALGIQAHQEKHSLSNSTSTDSYELIDEAINSAEQGILAAQEPVSTPVTKSTRDTWSQESSKTVLDWRKLEHGRISDVVVVEQPLPHLIPGLFRTRLERPEPQIPEEVEQDLLKQFGTTPKVEVKVVSNQGVLKWFAEENSREAKEIAENEALMLKTGVRYGQVSMEENDLQFRYPEWTVPECILQKIESGHRDMPSGELNIISDEKGNLRFHVSYSYEQETLARLLPLLGRAYGGVPFPGFQ</sequence>
<evidence type="ECO:0000313" key="4">
    <source>
        <dbReference type="Proteomes" id="UP001159405"/>
    </source>
</evidence>
<dbReference type="PANTHER" id="PTHR46401:SF2">
    <property type="entry name" value="GLYCOSYLTRANSFERASE WBBK-RELATED"/>
    <property type="match status" value="1"/>
</dbReference>
<keyword evidence="1" id="KW-0808">Transferase</keyword>
<keyword evidence="4" id="KW-1185">Reference proteome</keyword>
<feature type="compositionally biased region" description="Polar residues" evidence="2">
    <location>
        <begin position="476"/>
        <end position="486"/>
    </location>
</feature>
<evidence type="ECO:0008006" key="5">
    <source>
        <dbReference type="Google" id="ProtNLM"/>
    </source>
</evidence>
<feature type="compositionally biased region" description="Low complexity" evidence="2">
    <location>
        <begin position="448"/>
        <end position="462"/>
    </location>
</feature>
<dbReference type="EMBL" id="CALNXK010000127">
    <property type="protein sequence ID" value="CAH3163936.1"/>
    <property type="molecule type" value="Genomic_DNA"/>
</dbReference>
<protein>
    <recommendedName>
        <fullName evidence="5">Glycosyltransferase</fullName>
    </recommendedName>
</protein>
<organism evidence="3 4">
    <name type="scientific">Porites lobata</name>
    <dbReference type="NCBI Taxonomy" id="104759"/>
    <lineage>
        <taxon>Eukaryota</taxon>
        <taxon>Metazoa</taxon>
        <taxon>Cnidaria</taxon>
        <taxon>Anthozoa</taxon>
        <taxon>Hexacorallia</taxon>
        <taxon>Scleractinia</taxon>
        <taxon>Fungiina</taxon>
        <taxon>Poritidae</taxon>
        <taxon>Porites</taxon>
    </lineage>
</organism>
<accession>A0ABN8QG62</accession>
<dbReference type="PANTHER" id="PTHR46401">
    <property type="entry name" value="GLYCOSYLTRANSFERASE WBBK-RELATED"/>
    <property type="match status" value="1"/>
</dbReference>
<evidence type="ECO:0000256" key="2">
    <source>
        <dbReference type="SAM" id="MobiDB-lite"/>
    </source>
</evidence>